<dbReference type="Proteomes" id="UP000030003">
    <property type="component" value="Unassembled WGS sequence"/>
</dbReference>
<sequence>MELQAAWIGADVNRLAALYHWAGSDNTTADSVMPRLQSMAAQPLHDIRHYGAGGSLVQLASAGPAPLGGVIQVHVGSGERKRTHEFRVVDHQGCHFVRF</sequence>
<protein>
    <submittedName>
        <fullName evidence="1">Uncharacterized protein</fullName>
    </submittedName>
</protein>
<dbReference type="EMBL" id="AVBH01000041">
    <property type="protein sequence ID" value="KGO98924.1"/>
    <property type="molecule type" value="Genomic_DNA"/>
</dbReference>
<evidence type="ECO:0000313" key="1">
    <source>
        <dbReference type="EMBL" id="KGO98924.1"/>
    </source>
</evidence>
<reference evidence="1 2" key="1">
    <citation type="submission" date="2013-08" db="EMBL/GenBank/DDBJ databases">
        <title>Genomic analysis of Lysobacter defluvii.</title>
        <authorList>
            <person name="Wang Q."/>
            <person name="Wang G."/>
        </authorList>
    </citation>
    <scope>NUCLEOTIDE SEQUENCE [LARGE SCALE GENOMIC DNA]</scope>
    <source>
        <strain evidence="1 2">IMMIB APB-9</strain>
    </source>
</reference>
<evidence type="ECO:0000313" key="2">
    <source>
        <dbReference type="Proteomes" id="UP000030003"/>
    </source>
</evidence>
<gene>
    <name evidence="1" type="ORF">N791_13075</name>
</gene>
<dbReference type="STRING" id="1385515.GCA_000423325_00860"/>
<proteinExistence type="predicted"/>
<comment type="caution">
    <text evidence="1">The sequence shown here is derived from an EMBL/GenBank/DDBJ whole genome shotgun (WGS) entry which is preliminary data.</text>
</comment>
<organism evidence="1 2">
    <name type="scientific">Lysobacter defluvii IMMIB APB-9 = DSM 18482</name>
    <dbReference type="NCBI Taxonomy" id="1385515"/>
    <lineage>
        <taxon>Bacteria</taxon>
        <taxon>Pseudomonadati</taxon>
        <taxon>Pseudomonadota</taxon>
        <taxon>Gammaproteobacteria</taxon>
        <taxon>Lysobacterales</taxon>
        <taxon>Lysobacteraceae</taxon>
        <taxon>Novilysobacter</taxon>
    </lineage>
</organism>
<accession>A0A0A0M9M7</accession>
<keyword evidence="2" id="KW-1185">Reference proteome</keyword>
<dbReference type="OrthoDB" id="5956287at2"/>
<name>A0A0A0M9M7_9GAMM</name>
<dbReference type="AlphaFoldDB" id="A0A0A0M9M7"/>